<organism evidence="3 4">
    <name type="scientific">Heterodera trifolii</name>
    <dbReference type="NCBI Taxonomy" id="157864"/>
    <lineage>
        <taxon>Eukaryota</taxon>
        <taxon>Metazoa</taxon>
        <taxon>Ecdysozoa</taxon>
        <taxon>Nematoda</taxon>
        <taxon>Chromadorea</taxon>
        <taxon>Rhabditida</taxon>
        <taxon>Tylenchina</taxon>
        <taxon>Tylenchomorpha</taxon>
        <taxon>Tylenchoidea</taxon>
        <taxon>Heteroderidae</taxon>
        <taxon>Heteroderinae</taxon>
        <taxon>Heterodera</taxon>
    </lineage>
</organism>
<name>A0ABD2LJB3_9BILA</name>
<dbReference type="InterPro" id="IPR036291">
    <property type="entry name" value="NAD(P)-bd_dom_sf"/>
</dbReference>
<accession>A0ABD2LJB3</accession>
<evidence type="ECO:0000313" key="4">
    <source>
        <dbReference type="Proteomes" id="UP001620626"/>
    </source>
</evidence>
<feature type="compositionally biased region" description="Basic and acidic residues" evidence="2">
    <location>
        <begin position="305"/>
        <end position="314"/>
    </location>
</feature>
<dbReference type="Gene3D" id="3.40.50.720">
    <property type="entry name" value="NAD(P)-binding Rossmann-like Domain"/>
    <property type="match status" value="1"/>
</dbReference>
<dbReference type="PANTHER" id="PTHR43157">
    <property type="entry name" value="PHOSPHATIDYLINOSITOL-GLYCAN BIOSYNTHESIS CLASS F PROTEIN-RELATED"/>
    <property type="match status" value="1"/>
</dbReference>
<dbReference type="InterPro" id="IPR002347">
    <property type="entry name" value="SDR_fam"/>
</dbReference>
<proteinExistence type="predicted"/>
<evidence type="ECO:0000256" key="2">
    <source>
        <dbReference type="SAM" id="MobiDB-lite"/>
    </source>
</evidence>
<dbReference type="SUPFAM" id="SSF51735">
    <property type="entry name" value="NAD(P)-binding Rossmann-fold domains"/>
    <property type="match status" value="1"/>
</dbReference>
<dbReference type="Proteomes" id="UP001620626">
    <property type="component" value="Unassembled WGS sequence"/>
</dbReference>
<dbReference type="GO" id="GO:0016491">
    <property type="term" value="F:oxidoreductase activity"/>
    <property type="evidence" value="ECO:0007669"/>
    <property type="project" value="UniProtKB-KW"/>
</dbReference>
<evidence type="ECO:0000256" key="1">
    <source>
        <dbReference type="ARBA" id="ARBA00023002"/>
    </source>
</evidence>
<feature type="region of interest" description="Disordered" evidence="2">
    <location>
        <begin position="301"/>
        <end position="327"/>
    </location>
</feature>
<dbReference type="AlphaFoldDB" id="A0ABD2LJB3"/>
<dbReference type="PANTHER" id="PTHR43157:SF31">
    <property type="entry name" value="PHOSPHATIDYLINOSITOL-GLYCAN BIOSYNTHESIS CLASS F PROTEIN"/>
    <property type="match status" value="1"/>
</dbReference>
<keyword evidence="4" id="KW-1185">Reference proteome</keyword>
<dbReference type="Pfam" id="PF00106">
    <property type="entry name" value="adh_short"/>
    <property type="match status" value="1"/>
</dbReference>
<comment type="caution">
    <text evidence="3">The sequence shown here is derived from an EMBL/GenBank/DDBJ whole genome shotgun (WGS) entry which is preliminary data.</text>
</comment>
<evidence type="ECO:0000313" key="3">
    <source>
        <dbReference type="EMBL" id="KAL3115308.1"/>
    </source>
</evidence>
<reference evidence="3 4" key="1">
    <citation type="submission" date="2024-10" db="EMBL/GenBank/DDBJ databases">
        <authorList>
            <person name="Kim D."/>
        </authorList>
    </citation>
    <scope>NUCLEOTIDE SEQUENCE [LARGE SCALE GENOMIC DNA]</scope>
    <source>
        <strain evidence="3">BH-2024</strain>
    </source>
</reference>
<protein>
    <submittedName>
        <fullName evidence="3">Uncharacterized protein</fullName>
    </submittedName>
</protein>
<dbReference type="PRINTS" id="PR00081">
    <property type="entry name" value="GDHRDH"/>
</dbReference>
<feature type="compositionally biased region" description="Low complexity" evidence="2">
    <location>
        <begin position="315"/>
        <end position="327"/>
    </location>
</feature>
<keyword evidence="1" id="KW-0560">Oxidoreductase</keyword>
<sequence length="327" mass="35796">MASSAAGFAIVTGANTGLGLHFVKSLYASGTYSAIVLACRSEQRAKSAIEQIRCGQSSPAENGNGTQTKLEFAKLDLTCNDSVRTFVSQLDERPYQKGSLRLLVNNAGIMGHPFQLVDGVEVHFASNHLGHFLLTNLLIKHNWLASDARILLVTSGLYEKCYSMLTAAELTTEAVAAKRSPAEYYAFSKLANCLHAVGLANRLSTTAVACSFRDVKVVAIRPGFVRGTELGRHTNSLLRMLAAPLIWMVAKNLDQGISSMLHCAQCDSAQLQNGALYYEGRVVPYNAMVTNEAAEKLWQMSEQMTKVEENDERGQQQQNSEEQQQQK</sequence>
<gene>
    <name evidence="3" type="ORF">niasHT_011657</name>
</gene>
<dbReference type="EMBL" id="JBICBT010000385">
    <property type="protein sequence ID" value="KAL3115308.1"/>
    <property type="molecule type" value="Genomic_DNA"/>
</dbReference>